<dbReference type="PANTHER" id="PTHR43244">
    <property type="match status" value="1"/>
</dbReference>
<evidence type="ECO:0000313" key="3">
    <source>
        <dbReference type="EMBL" id="MBJ3776626.1"/>
    </source>
</evidence>
<dbReference type="Gene3D" id="3.20.20.30">
    <property type="entry name" value="Luciferase-like domain"/>
    <property type="match status" value="1"/>
</dbReference>
<protein>
    <submittedName>
        <fullName evidence="3">LLM class flavin-dependent oxidoreductase</fullName>
    </submittedName>
</protein>
<feature type="domain" description="Luciferase-like" evidence="2">
    <location>
        <begin position="12"/>
        <end position="310"/>
    </location>
</feature>
<dbReference type="Proteomes" id="UP000609531">
    <property type="component" value="Unassembled WGS sequence"/>
</dbReference>
<dbReference type="Pfam" id="PF00296">
    <property type="entry name" value="Bac_luciferase"/>
    <property type="match status" value="1"/>
</dbReference>
<dbReference type="GO" id="GO:0016705">
    <property type="term" value="F:oxidoreductase activity, acting on paired donors, with incorporation or reduction of molecular oxygen"/>
    <property type="evidence" value="ECO:0007669"/>
    <property type="project" value="InterPro"/>
</dbReference>
<dbReference type="InterPro" id="IPR036661">
    <property type="entry name" value="Luciferase-like_sf"/>
</dbReference>
<dbReference type="InterPro" id="IPR011251">
    <property type="entry name" value="Luciferase-like_dom"/>
</dbReference>
<dbReference type="PANTHER" id="PTHR43244:SF1">
    <property type="entry name" value="5,10-METHYLENETETRAHYDROMETHANOPTERIN REDUCTASE"/>
    <property type="match status" value="1"/>
</dbReference>
<evidence type="ECO:0000259" key="2">
    <source>
        <dbReference type="Pfam" id="PF00296"/>
    </source>
</evidence>
<gene>
    <name evidence="3" type="ORF">JCR33_13050</name>
</gene>
<evidence type="ECO:0000256" key="1">
    <source>
        <dbReference type="ARBA" id="ARBA00023002"/>
    </source>
</evidence>
<accession>A0A934IKG1</accession>
<name>A0A934IKG1_9HYPH</name>
<evidence type="ECO:0000313" key="4">
    <source>
        <dbReference type="Proteomes" id="UP000609531"/>
    </source>
</evidence>
<dbReference type="InterPro" id="IPR050564">
    <property type="entry name" value="F420-G6PD/mer"/>
</dbReference>
<dbReference type="RefSeq" id="WP_198882527.1">
    <property type="nucleotide sequence ID" value="NZ_JAEKJA010000010.1"/>
</dbReference>
<reference evidence="3" key="1">
    <citation type="submission" date="2020-12" db="EMBL/GenBank/DDBJ databases">
        <title>Bacterial taxonomy.</title>
        <authorList>
            <person name="Pan X."/>
        </authorList>
    </citation>
    <scope>NUCLEOTIDE SEQUENCE</scope>
    <source>
        <strain evidence="3">B2012</strain>
    </source>
</reference>
<sequence>MSALPKISIRLDGGMSPAECVRLACAAEAAGFASVWFAENAFARGILPAAAACAAATSRIAINAGVFNPYSRHPTMMAMEIAALDELAGGRVGLGLGSGIAAATRRLAIDPDKPLPALRDALAIVRGLLAGETVDHAGDHFSARGVALECPARADLPIYLAGRGRLTVKFAGEAADGLIVSNMCTVAFAGGLAATVAAARGSRPPAAIVQYMPAAVGADGDAAVKRALGAVGAMVPRYWALAAKVPAAKAALTEGAGIDDETFADAARRLADEPADRALDGRFAHAFALAGTVDDCLARAADYRAAGVTELALTFSGPDAADEIAALGRALA</sequence>
<organism evidence="3 4">
    <name type="scientific">Acuticoccus mangrovi</name>
    <dbReference type="NCBI Taxonomy" id="2796142"/>
    <lineage>
        <taxon>Bacteria</taxon>
        <taxon>Pseudomonadati</taxon>
        <taxon>Pseudomonadota</taxon>
        <taxon>Alphaproteobacteria</taxon>
        <taxon>Hyphomicrobiales</taxon>
        <taxon>Amorphaceae</taxon>
        <taxon>Acuticoccus</taxon>
    </lineage>
</organism>
<keyword evidence="1" id="KW-0560">Oxidoreductase</keyword>
<keyword evidence="4" id="KW-1185">Reference proteome</keyword>
<proteinExistence type="predicted"/>
<dbReference type="EMBL" id="JAEKJA010000010">
    <property type="protein sequence ID" value="MBJ3776626.1"/>
    <property type="molecule type" value="Genomic_DNA"/>
</dbReference>
<dbReference type="AlphaFoldDB" id="A0A934IKG1"/>
<dbReference type="CDD" id="cd01097">
    <property type="entry name" value="Tetrahydromethanopterin_reductase"/>
    <property type="match status" value="1"/>
</dbReference>
<dbReference type="SUPFAM" id="SSF51679">
    <property type="entry name" value="Bacterial luciferase-like"/>
    <property type="match status" value="1"/>
</dbReference>
<comment type="caution">
    <text evidence="3">The sequence shown here is derived from an EMBL/GenBank/DDBJ whole genome shotgun (WGS) entry which is preliminary data.</text>
</comment>